<keyword evidence="1" id="KW-0812">Transmembrane</keyword>
<proteinExistence type="predicted"/>
<sequence length="43" mass="4837">MMMTQRQIGPAFFGVLGKMWMKSLFVGNAVPLVTLFGRVFDLT</sequence>
<keyword evidence="1" id="KW-0472">Membrane</keyword>
<evidence type="ECO:0000313" key="3">
    <source>
        <dbReference type="Proteomes" id="UP000004099"/>
    </source>
</evidence>
<organism evidence="2 3">
    <name type="scientific">Ligilactobacillus ruminis ATCC 25644</name>
    <dbReference type="NCBI Taxonomy" id="525362"/>
    <lineage>
        <taxon>Bacteria</taxon>
        <taxon>Bacillati</taxon>
        <taxon>Bacillota</taxon>
        <taxon>Bacilli</taxon>
        <taxon>Lactobacillales</taxon>
        <taxon>Lactobacillaceae</taxon>
        <taxon>Ligilactobacillus</taxon>
    </lineage>
</organism>
<dbReference type="PATRIC" id="fig|525362.12.peg.1023"/>
<dbReference type="AlphaFoldDB" id="E7FTJ8"/>
<gene>
    <name evidence="2" type="ORF">HMPREF0542_12226</name>
</gene>
<dbReference type="Proteomes" id="UP000004099">
    <property type="component" value="Unassembled WGS sequence"/>
</dbReference>
<comment type="caution">
    <text evidence="2">The sequence shown here is derived from an EMBL/GenBank/DDBJ whole genome shotgun (WGS) entry which is preliminary data.</text>
</comment>
<protein>
    <submittedName>
        <fullName evidence="2">Uncharacterized protein</fullName>
    </submittedName>
</protein>
<dbReference type="EMBL" id="ACGS02000055">
    <property type="protein sequence ID" value="EFZ33674.1"/>
    <property type="molecule type" value="Genomic_DNA"/>
</dbReference>
<accession>E7FTJ8</accession>
<reference evidence="2 3" key="1">
    <citation type="submission" date="2011-01" db="EMBL/GenBank/DDBJ databases">
        <authorList>
            <person name="Muzny D."/>
            <person name="Qin X."/>
            <person name="Buhay C."/>
            <person name="Dugan-Rocha S."/>
            <person name="Ding Y."/>
            <person name="Chen G."/>
            <person name="Hawes A."/>
            <person name="Holder M."/>
            <person name="Jhangiani S."/>
            <person name="Johnson A."/>
            <person name="Khan Z."/>
            <person name="Li Z."/>
            <person name="Liu W."/>
            <person name="Liu X."/>
            <person name="Perez L."/>
            <person name="Shen H."/>
            <person name="Wang Q."/>
            <person name="Watt J."/>
            <person name="Xi L."/>
            <person name="Xin Y."/>
            <person name="Zhou J."/>
            <person name="Deng J."/>
            <person name="Jiang H."/>
            <person name="Liu Y."/>
            <person name="Qu J."/>
            <person name="Song X.-Z."/>
            <person name="Zhang L."/>
            <person name="Villasana D."/>
            <person name="Johnson A."/>
            <person name="Liu J."/>
            <person name="Liyanage D."/>
            <person name="Lorensuhewa L."/>
            <person name="Robinson T."/>
            <person name="Song A."/>
            <person name="Song B.-B."/>
            <person name="Dinh H."/>
            <person name="Thornton R."/>
            <person name="Coyle M."/>
            <person name="Francisco L."/>
            <person name="Jackson L."/>
            <person name="Javaid M."/>
            <person name="Korchina V."/>
            <person name="Kovar C."/>
            <person name="Mata R."/>
            <person name="Mathew T."/>
            <person name="Ngo R."/>
            <person name="Nguyen L."/>
            <person name="Nguyen N."/>
            <person name="Okwuonu G."/>
            <person name="Ongeri F."/>
            <person name="Pham C."/>
            <person name="Simmons D."/>
            <person name="Wilczek-Boney K."/>
            <person name="Hale W."/>
            <person name="Jakkamsetti A."/>
            <person name="Pham P."/>
            <person name="Ruth R."/>
            <person name="San Lucas F."/>
            <person name="Warren J."/>
            <person name="Zhang J."/>
            <person name="Zhao Z."/>
            <person name="Zhou C."/>
            <person name="Zhu D."/>
            <person name="Lee S."/>
            <person name="Bess C."/>
            <person name="Blankenburg K."/>
            <person name="Forbes L."/>
            <person name="Fu Q."/>
            <person name="Gubbala S."/>
            <person name="Hirani K."/>
            <person name="Jayaseelan J.C."/>
            <person name="Lara F."/>
            <person name="Munidasa M."/>
            <person name="Palculict T."/>
            <person name="Patil S."/>
            <person name="Pu L.-L."/>
            <person name="Saada N."/>
            <person name="Tang L."/>
            <person name="Weissenberger G."/>
            <person name="Zhu Y."/>
            <person name="Hemphill L."/>
            <person name="Shang Y."/>
            <person name="Youmans B."/>
            <person name="Ayvaz T."/>
            <person name="Ross M."/>
            <person name="Santibanez J."/>
            <person name="Aqrawi P."/>
            <person name="Gross S."/>
            <person name="Joshi V."/>
            <person name="Fowler G."/>
            <person name="Nazareth L."/>
            <person name="Reid J."/>
            <person name="Worley K."/>
            <person name="Petrosino J."/>
            <person name="Highlander S."/>
            <person name="Gibbs R."/>
        </authorList>
    </citation>
    <scope>NUCLEOTIDE SEQUENCE [LARGE SCALE GENOMIC DNA]</scope>
    <source>
        <strain evidence="2 3">ATCC 25644</strain>
    </source>
</reference>
<evidence type="ECO:0000313" key="2">
    <source>
        <dbReference type="EMBL" id="EFZ33674.1"/>
    </source>
</evidence>
<feature type="transmembrane region" description="Helical" evidence="1">
    <location>
        <begin position="20"/>
        <end position="40"/>
    </location>
</feature>
<name>E7FTJ8_9LACO</name>
<keyword evidence="1" id="KW-1133">Transmembrane helix</keyword>
<dbReference type="HOGENOM" id="CLU_3235372_0_0_9"/>
<evidence type="ECO:0000256" key="1">
    <source>
        <dbReference type="SAM" id="Phobius"/>
    </source>
</evidence>